<dbReference type="GeneID" id="54345510"/>
<feature type="compositionally biased region" description="Polar residues" evidence="2">
    <location>
        <begin position="36"/>
        <end position="50"/>
    </location>
</feature>
<gene>
    <name evidence="3" type="ORF">M421DRAFT_178140</name>
</gene>
<sequence>MQSLHFDHHQPDRSSNQTHTHESTPPPVAFLPSQHADGNSTQNYQQNLSFPPTDHNHHTNNYGTTASLGLINLPHLPSSGCLTSTSAGRSMQYDQLYFQIQTLRQQSHAHEIEMARRDVSQNRMGLAPAPPSFGVSGPLNRGGQGSIQTQGHSSMPSFQAPYSRFNPNGSVLVLRVHSNTYDQNGQPIFSILRMHTDEIFGPRLHAYCANRGKEFGVDWIFVYRYRIGTYQSPGHDMQITLTWDMTPADMKGDDIPGIAMRNMETIYVMKVKTPAIADIKREISEDGAVQSPGPQVSHQIAHITNGETKYFQNPDVTRQWYQAIQKDNAHLRASHHQMQTVITQLRQELLAKKQENTELTTNIAELTKMSKEYREMVERRASDPTVPDPGPQVAQFSLSRPPAGRVARQRPGPPNQPVQQRPARQRINPTAEYYRQRAEQQDAQLRAQTEPNAFLKKCEAVRDPNEQVPHQLQPLQFPSFESGSTVPDSTQQLSMDFAFDGQASTQGRSYDAADTVVKSGVEATEE</sequence>
<dbReference type="RefSeq" id="XP_033447630.1">
    <property type="nucleotide sequence ID" value="XM_033587863.1"/>
</dbReference>
<feature type="compositionally biased region" description="Basic and acidic residues" evidence="2">
    <location>
        <begin position="1"/>
        <end position="12"/>
    </location>
</feature>
<dbReference type="Proteomes" id="UP000800082">
    <property type="component" value="Unassembled WGS sequence"/>
</dbReference>
<feature type="region of interest" description="Disordered" evidence="2">
    <location>
        <begin position="376"/>
        <end position="427"/>
    </location>
</feature>
<accession>A0A6A5RJU3</accession>
<organism evidence="3 4">
    <name type="scientific">Didymella exigua CBS 183.55</name>
    <dbReference type="NCBI Taxonomy" id="1150837"/>
    <lineage>
        <taxon>Eukaryota</taxon>
        <taxon>Fungi</taxon>
        <taxon>Dikarya</taxon>
        <taxon>Ascomycota</taxon>
        <taxon>Pezizomycotina</taxon>
        <taxon>Dothideomycetes</taxon>
        <taxon>Pleosporomycetidae</taxon>
        <taxon>Pleosporales</taxon>
        <taxon>Pleosporineae</taxon>
        <taxon>Didymellaceae</taxon>
        <taxon>Didymella</taxon>
    </lineage>
</organism>
<dbReference type="OrthoDB" id="3799995at2759"/>
<keyword evidence="4" id="KW-1185">Reference proteome</keyword>
<evidence type="ECO:0000313" key="4">
    <source>
        <dbReference type="Proteomes" id="UP000800082"/>
    </source>
</evidence>
<dbReference type="EMBL" id="ML978972">
    <property type="protein sequence ID" value="KAF1927378.1"/>
    <property type="molecule type" value="Genomic_DNA"/>
</dbReference>
<keyword evidence="1" id="KW-0175">Coiled coil</keyword>
<evidence type="ECO:0000313" key="3">
    <source>
        <dbReference type="EMBL" id="KAF1927378.1"/>
    </source>
</evidence>
<protein>
    <submittedName>
        <fullName evidence="3">Uncharacterized protein</fullName>
    </submittedName>
</protein>
<feature type="coiled-coil region" evidence="1">
    <location>
        <begin position="342"/>
        <end position="369"/>
    </location>
</feature>
<proteinExistence type="predicted"/>
<evidence type="ECO:0000256" key="1">
    <source>
        <dbReference type="SAM" id="Coils"/>
    </source>
</evidence>
<reference evidence="3" key="1">
    <citation type="journal article" date="2020" name="Stud. Mycol.">
        <title>101 Dothideomycetes genomes: a test case for predicting lifestyles and emergence of pathogens.</title>
        <authorList>
            <person name="Haridas S."/>
            <person name="Albert R."/>
            <person name="Binder M."/>
            <person name="Bloem J."/>
            <person name="Labutti K."/>
            <person name="Salamov A."/>
            <person name="Andreopoulos B."/>
            <person name="Baker S."/>
            <person name="Barry K."/>
            <person name="Bills G."/>
            <person name="Bluhm B."/>
            <person name="Cannon C."/>
            <person name="Castanera R."/>
            <person name="Culley D."/>
            <person name="Daum C."/>
            <person name="Ezra D."/>
            <person name="Gonzalez J."/>
            <person name="Henrissat B."/>
            <person name="Kuo A."/>
            <person name="Liang C."/>
            <person name="Lipzen A."/>
            <person name="Lutzoni F."/>
            <person name="Magnuson J."/>
            <person name="Mondo S."/>
            <person name="Nolan M."/>
            <person name="Ohm R."/>
            <person name="Pangilinan J."/>
            <person name="Park H.-J."/>
            <person name="Ramirez L."/>
            <person name="Alfaro M."/>
            <person name="Sun H."/>
            <person name="Tritt A."/>
            <person name="Yoshinaga Y."/>
            <person name="Zwiers L.-H."/>
            <person name="Turgeon B."/>
            <person name="Goodwin S."/>
            <person name="Spatafora J."/>
            <person name="Crous P."/>
            <person name="Grigoriev I."/>
        </authorList>
    </citation>
    <scope>NUCLEOTIDE SEQUENCE</scope>
    <source>
        <strain evidence="3">CBS 183.55</strain>
    </source>
</reference>
<dbReference type="AlphaFoldDB" id="A0A6A5RJU3"/>
<feature type="region of interest" description="Disordered" evidence="2">
    <location>
        <begin position="1"/>
        <end position="62"/>
    </location>
</feature>
<evidence type="ECO:0000256" key="2">
    <source>
        <dbReference type="SAM" id="MobiDB-lite"/>
    </source>
</evidence>
<name>A0A6A5RJU3_9PLEO</name>